<dbReference type="Bgee" id="ENSGACG00000001210">
    <property type="expression patterns" value="Expressed in diencephalon and 13 other cell types or tissues"/>
</dbReference>
<protein>
    <submittedName>
        <fullName evidence="1">Uncharacterized protein</fullName>
    </submittedName>
</protein>
<reference evidence="1" key="2">
    <citation type="submission" date="2024-04" db="UniProtKB">
        <authorList>
            <consortium name="Ensembl"/>
        </authorList>
    </citation>
    <scope>IDENTIFICATION</scope>
</reference>
<accession>G3N8D7</accession>
<evidence type="ECO:0000313" key="1">
    <source>
        <dbReference type="Ensembl" id="ENSGACP00000001572.1"/>
    </source>
</evidence>
<dbReference type="STRING" id="69293.ENSGACP00000001572"/>
<dbReference type="AlphaFoldDB" id="G3N8D7"/>
<dbReference type="InParanoid" id="G3N8D7"/>
<organism evidence="1">
    <name type="scientific">Gasterosteus aculeatus</name>
    <name type="common">Three-spined stickleback</name>
    <dbReference type="NCBI Taxonomy" id="69293"/>
    <lineage>
        <taxon>Eukaryota</taxon>
        <taxon>Metazoa</taxon>
        <taxon>Chordata</taxon>
        <taxon>Craniata</taxon>
        <taxon>Vertebrata</taxon>
        <taxon>Euteleostomi</taxon>
        <taxon>Actinopterygii</taxon>
        <taxon>Neopterygii</taxon>
        <taxon>Teleostei</taxon>
        <taxon>Neoteleostei</taxon>
        <taxon>Acanthomorphata</taxon>
        <taxon>Eupercaria</taxon>
        <taxon>Perciformes</taxon>
        <taxon>Cottioidei</taxon>
        <taxon>Gasterosteales</taxon>
        <taxon>Gasterosteidae</taxon>
        <taxon>Gasterosteus</taxon>
    </lineage>
</organism>
<sequence length="63" mass="6923">MASRVGHSPDPPEIKILPNSQTKLLNDRNSQPEFPVNFSFFDTIENYCGSGAQVSSTEEEAHG</sequence>
<proteinExistence type="predicted"/>
<reference evidence="1" key="1">
    <citation type="submission" date="2006-01" db="EMBL/GenBank/DDBJ databases">
        <authorList>
            <person name="Lindblad-Toh K."/>
            <person name="Mauceli E."/>
            <person name="Grabherr M."/>
            <person name="Chang J.L."/>
            <person name="Lander E.S."/>
        </authorList>
    </citation>
    <scope>NUCLEOTIDE SEQUENCE [LARGE SCALE GENOMIC DNA]</scope>
</reference>
<name>G3N8D7_GASAC</name>
<dbReference type="Ensembl" id="ENSGACT00000001573.1">
    <property type="protein sequence ID" value="ENSGACP00000001572.1"/>
    <property type="gene ID" value="ENSGACG00000001210.1"/>
</dbReference>